<dbReference type="AlphaFoldDB" id="A0A6P8J0C9"/>
<accession>A0A6P8J0C9</accession>
<dbReference type="PROSITE" id="PS50837">
    <property type="entry name" value="NACHT"/>
    <property type="match status" value="1"/>
</dbReference>
<dbReference type="SUPFAM" id="SSF52540">
    <property type="entry name" value="P-loop containing nucleoside triphosphate hydrolases"/>
    <property type="match status" value="1"/>
</dbReference>
<dbReference type="Pfam" id="PF18738">
    <property type="entry name" value="HEPN_DZIP3"/>
    <property type="match status" value="1"/>
</dbReference>
<dbReference type="Proteomes" id="UP000515163">
    <property type="component" value="Unplaced"/>
</dbReference>
<evidence type="ECO:0000313" key="2">
    <source>
        <dbReference type="Proteomes" id="UP000515163"/>
    </source>
</evidence>
<protein>
    <submittedName>
        <fullName evidence="3">NACHT, LRR and PYD domains-containing protein 6-like</fullName>
    </submittedName>
</protein>
<dbReference type="InParanoid" id="A0A6P8J0C9"/>
<dbReference type="Pfam" id="PF05729">
    <property type="entry name" value="NACHT"/>
    <property type="match status" value="1"/>
</dbReference>
<evidence type="ECO:0000259" key="1">
    <source>
        <dbReference type="PROSITE" id="PS50837"/>
    </source>
</evidence>
<dbReference type="GeneID" id="116305806"/>
<dbReference type="OrthoDB" id="5984832at2759"/>
<dbReference type="InterPro" id="IPR041249">
    <property type="entry name" value="HEPN_DZIP3"/>
</dbReference>
<dbReference type="Gene3D" id="3.40.50.300">
    <property type="entry name" value="P-loop containing nucleotide triphosphate hydrolases"/>
    <property type="match status" value="1"/>
</dbReference>
<name>A0A6P8J0C9_ACTTE</name>
<reference evidence="3" key="1">
    <citation type="submission" date="2025-08" db="UniProtKB">
        <authorList>
            <consortium name="RefSeq"/>
        </authorList>
    </citation>
    <scope>IDENTIFICATION</scope>
    <source>
        <tissue evidence="3">Tentacle</tissue>
    </source>
</reference>
<sequence>MADVVDPAKLLMLSSGKTNYTRLSRLLLCGGTMIMRGVLNYRLPRLLAKPKVKQKLKRMRGEKILHTEWKKLYPARGRYGKSETFDISLMFKLLREFSGLRAPRTGWDNLPDDEDLTSSADLVRIKYYRNKFSHDNGSMEVSDEEFKDIGTRIKDALVRMLLNSNLPKIAEWKNAMDGLLSGSKTEEDEVKLNQRIKDGGTKLKMFLRNYHSSGERRLVLPLPWMEPEGERFHIKNLYTQVKISEKDTDELVEMESLFSPSSGGLAKCTRILIEGEPGIGKSSLCKKIAYDWSMNEASVSHIFQQFELLFVLKCTGKQLHHEDIWSLIEEEILPKELCSQKEEMWMYIKEQQEKLLLIIDGFDEISTAHGSKTRKAVLDIISGKMLSRCHLIVTSRTDKESEIRKHFDKILNIRGFQWNESCNFFRKFFSSSPDKARDIISWIRKNNEVKELVGNPLYAAFTSLIFEEEQQDKLDLFGFFYEIVFCVTKRYCVEKQDQQVNDDTLMNKFHDEHLMLGKLALEMSKGQVDYLEEGVPFSHLSQTLKDLGFLSHRKVINRIRPKSCFCFSHSLIRKYFAAFYERESSRIISNRDLNERPRLGGWMQWVGPVGPVF</sequence>
<proteinExistence type="predicted"/>
<dbReference type="InterPro" id="IPR007111">
    <property type="entry name" value="NACHT_NTPase"/>
</dbReference>
<dbReference type="InterPro" id="IPR027417">
    <property type="entry name" value="P-loop_NTPase"/>
</dbReference>
<dbReference type="PANTHER" id="PTHR46844:SF1">
    <property type="entry name" value="SLR5058 PROTEIN"/>
    <property type="match status" value="1"/>
</dbReference>
<dbReference type="RefSeq" id="XP_031571638.1">
    <property type="nucleotide sequence ID" value="XM_031715778.1"/>
</dbReference>
<evidence type="ECO:0000313" key="3">
    <source>
        <dbReference type="RefSeq" id="XP_031571638.1"/>
    </source>
</evidence>
<feature type="domain" description="NACHT" evidence="1">
    <location>
        <begin position="269"/>
        <end position="398"/>
    </location>
</feature>
<dbReference type="KEGG" id="aten:116305806"/>
<organism evidence="2 3">
    <name type="scientific">Actinia tenebrosa</name>
    <name type="common">Australian red waratah sea anemone</name>
    <dbReference type="NCBI Taxonomy" id="6105"/>
    <lineage>
        <taxon>Eukaryota</taxon>
        <taxon>Metazoa</taxon>
        <taxon>Cnidaria</taxon>
        <taxon>Anthozoa</taxon>
        <taxon>Hexacorallia</taxon>
        <taxon>Actiniaria</taxon>
        <taxon>Actiniidae</taxon>
        <taxon>Actinia</taxon>
    </lineage>
</organism>
<gene>
    <name evidence="3" type="primary">LOC116305806</name>
</gene>
<keyword evidence="2" id="KW-1185">Reference proteome</keyword>
<dbReference type="PANTHER" id="PTHR46844">
    <property type="entry name" value="SLR5058 PROTEIN"/>
    <property type="match status" value="1"/>
</dbReference>